<evidence type="ECO:0008006" key="6">
    <source>
        <dbReference type="Google" id="ProtNLM"/>
    </source>
</evidence>
<dbReference type="Proteomes" id="UP001238163">
    <property type="component" value="Unassembled WGS sequence"/>
</dbReference>
<evidence type="ECO:0000256" key="1">
    <source>
        <dbReference type="SAM" id="Coils"/>
    </source>
</evidence>
<reference evidence="4" key="1">
    <citation type="submission" date="2023-07" db="EMBL/GenBank/DDBJ databases">
        <title>Genomic Encyclopedia of Type Strains, Phase IV (KMG-IV): sequencing the most valuable type-strain genomes for metagenomic binning, comparative biology and taxonomic classification.</title>
        <authorList>
            <person name="Goeker M."/>
        </authorList>
    </citation>
    <scope>NUCLEOTIDE SEQUENCE</scope>
    <source>
        <strain evidence="4">DSM 24202</strain>
    </source>
</reference>
<keyword evidence="5" id="KW-1185">Reference proteome</keyword>
<feature type="coiled-coil region" evidence="1">
    <location>
        <begin position="289"/>
        <end position="319"/>
    </location>
</feature>
<comment type="caution">
    <text evidence="4">The sequence shown here is derived from an EMBL/GenBank/DDBJ whole genome shotgun (WGS) entry which is preliminary data.</text>
</comment>
<dbReference type="AlphaFoldDB" id="A0AAE3VDL9"/>
<feature type="compositionally biased region" description="Pro residues" evidence="2">
    <location>
        <begin position="492"/>
        <end position="506"/>
    </location>
</feature>
<dbReference type="EMBL" id="JAUSVL010000001">
    <property type="protein sequence ID" value="MDQ0288451.1"/>
    <property type="molecule type" value="Genomic_DNA"/>
</dbReference>
<feature type="region of interest" description="Disordered" evidence="2">
    <location>
        <begin position="463"/>
        <end position="506"/>
    </location>
</feature>
<keyword evidence="1" id="KW-0175">Coiled coil</keyword>
<keyword evidence="3" id="KW-0812">Transmembrane</keyword>
<evidence type="ECO:0000256" key="3">
    <source>
        <dbReference type="SAM" id="Phobius"/>
    </source>
</evidence>
<accession>A0AAE3VDL9</accession>
<keyword evidence="3" id="KW-1133">Transmembrane helix</keyword>
<proteinExistence type="predicted"/>
<feature type="transmembrane region" description="Helical" evidence="3">
    <location>
        <begin position="268"/>
        <end position="289"/>
    </location>
</feature>
<evidence type="ECO:0000256" key="2">
    <source>
        <dbReference type="SAM" id="MobiDB-lite"/>
    </source>
</evidence>
<organism evidence="4 5">
    <name type="scientific">Oligosphaera ethanolica</name>
    <dbReference type="NCBI Taxonomy" id="760260"/>
    <lineage>
        <taxon>Bacteria</taxon>
        <taxon>Pseudomonadati</taxon>
        <taxon>Lentisphaerota</taxon>
        <taxon>Oligosphaeria</taxon>
        <taxon>Oligosphaerales</taxon>
        <taxon>Oligosphaeraceae</taxon>
        <taxon>Oligosphaera</taxon>
    </lineage>
</organism>
<keyword evidence="3" id="KW-0472">Membrane</keyword>
<protein>
    <recommendedName>
        <fullName evidence="6">Fimbrial assembly protein</fullName>
    </recommendedName>
</protein>
<dbReference type="RefSeq" id="WP_307259780.1">
    <property type="nucleotide sequence ID" value="NZ_JAUSVL010000001.1"/>
</dbReference>
<name>A0AAE3VDL9_9BACT</name>
<gene>
    <name evidence="4" type="ORF">J3R75_000558</name>
</gene>
<dbReference type="Gene3D" id="3.30.1490.300">
    <property type="match status" value="1"/>
</dbReference>
<sequence>MPHFSRNNSCAFTWTKTGDCHAVHITRKGDRCIVSAHWHGNAGKNTSTAETLSSAKRALGNIDSYFTLAGGSEGGWGMVDVLMPELKSDELKNALAFELRKQTPVPADKLAWGYRMVPSDAQNNRQLVRLFYVRNETWRQWTDAVGGIGQVDMILPPAVALDPLLAGQTVTIPGDTPASSFVFTPGDPGRSMAPRNMADHAADSGVLHEMLPLENLDLGSIKDLPATEQFHYAGAILLAVYGLTREAHRDQATVIRVPESLQPRRYRGFQLLATLLALYICAGLFFGLVRAAQNRIARLREINSELRAVETQITSLQKQLNPENVAYANAIKQELTDVISEAPAFPAALLELTRLIEPPSWMSSRLEWKDGQVSFQLEEEENDLELATRLEHSPILGDVREQSSTFDPRNNRRTRKFLLNARHDTEKEQEAALAYAEAQTTRRLKEAEAARARAAAEAAEAAEAAVQDEVINDEVNAMPDGEATENTAAPVNQPPPPPALPPLENE</sequence>
<evidence type="ECO:0000313" key="4">
    <source>
        <dbReference type="EMBL" id="MDQ0288451.1"/>
    </source>
</evidence>
<evidence type="ECO:0000313" key="5">
    <source>
        <dbReference type="Proteomes" id="UP001238163"/>
    </source>
</evidence>